<dbReference type="Proteomes" id="UP000294813">
    <property type="component" value="Unassembled WGS sequence"/>
</dbReference>
<proteinExistence type="predicted"/>
<keyword evidence="3" id="KW-1185">Reference proteome</keyword>
<dbReference type="AlphaFoldDB" id="A0A4R2REQ2"/>
<name>A0A4R2REQ2_9FIRM</name>
<organism evidence="2 3">
    <name type="scientific">Heliophilum fasciatum</name>
    <dbReference type="NCBI Taxonomy" id="35700"/>
    <lineage>
        <taxon>Bacteria</taxon>
        <taxon>Bacillati</taxon>
        <taxon>Bacillota</taxon>
        <taxon>Clostridia</taxon>
        <taxon>Eubacteriales</taxon>
        <taxon>Heliobacteriaceae</taxon>
        <taxon>Heliophilum</taxon>
    </lineage>
</organism>
<evidence type="ECO:0000313" key="2">
    <source>
        <dbReference type="EMBL" id="TCP61044.1"/>
    </source>
</evidence>
<dbReference type="PANTHER" id="PTHR33678:SF1">
    <property type="entry name" value="BLL1576 PROTEIN"/>
    <property type="match status" value="1"/>
</dbReference>
<dbReference type="InterPro" id="IPR052344">
    <property type="entry name" value="Transposase-related"/>
</dbReference>
<accession>A0A4R2REQ2</accession>
<dbReference type="Pfam" id="PF03050">
    <property type="entry name" value="DDE_Tnp_IS66"/>
    <property type="match status" value="1"/>
</dbReference>
<dbReference type="RefSeq" id="WP_131920541.1">
    <property type="nucleotide sequence ID" value="NZ_JAOQNU010000032.1"/>
</dbReference>
<reference evidence="2 3" key="1">
    <citation type="submission" date="2019-03" db="EMBL/GenBank/DDBJ databases">
        <title>Genomic Encyclopedia of Type Strains, Phase IV (KMG-IV): sequencing the most valuable type-strain genomes for metagenomic binning, comparative biology and taxonomic classification.</title>
        <authorList>
            <person name="Goeker M."/>
        </authorList>
    </citation>
    <scope>NUCLEOTIDE SEQUENCE [LARGE SCALE GENOMIC DNA]</scope>
    <source>
        <strain evidence="2 3">DSM 11170</strain>
    </source>
</reference>
<comment type="caution">
    <text evidence="2">The sequence shown here is derived from an EMBL/GenBank/DDBJ whole genome shotgun (WGS) entry which is preliminary data.</text>
</comment>
<feature type="domain" description="Transposase IS66 central" evidence="1">
    <location>
        <begin position="1"/>
        <end position="119"/>
    </location>
</feature>
<dbReference type="EMBL" id="SLXT01000031">
    <property type="protein sequence ID" value="TCP61044.1"/>
    <property type="molecule type" value="Genomic_DNA"/>
</dbReference>
<evidence type="ECO:0000313" key="3">
    <source>
        <dbReference type="Proteomes" id="UP000294813"/>
    </source>
</evidence>
<gene>
    <name evidence="2" type="ORF">EDD73_13141</name>
</gene>
<dbReference type="InterPro" id="IPR004291">
    <property type="entry name" value="Transposase_IS66_central"/>
</dbReference>
<dbReference type="PANTHER" id="PTHR33678">
    <property type="entry name" value="BLL1576 PROTEIN"/>
    <property type="match status" value="1"/>
</dbReference>
<sequence>MRRKYQEAMPKNETIGSAAAVGFTYCNQLFSIEKEIASLTPEERQYQRQKRSKPVLEAYWSWVESVHALKGSKLAEAITYSVNQKVSLNTFLEDGRIELSNNRAENAIRPFVIGRNYVLT</sequence>
<protein>
    <submittedName>
        <fullName evidence="2">Transposase IS66 family protein</fullName>
    </submittedName>
</protein>
<dbReference type="OrthoDB" id="9760067at2"/>
<evidence type="ECO:0000259" key="1">
    <source>
        <dbReference type="Pfam" id="PF03050"/>
    </source>
</evidence>